<evidence type="ECO:0000313" key="2">
    <source>
        <dbReference type="Ensembl" id="ENSHHUP00000014191.1"/>
    </source>
</evidence>
<dbReference type="STRING" id="62062.ENSHHUP00000014191"/>
<dbReference type="GO" id="GO:0005886">
    <property type="term" value="C:plasma membrane"/>
    <property type="evidence" value="ECO:0007669"/>
    <property type="project" value="TreeGrafter"/>
</dbReference>
<dbReference type="Proteomes" id="UP000314982">
    <property type="component" value="Unassembled WGS sequence"/>
</dbReference>
<dbReference type="AlphaFoldDB" id="A0A4W5KQ55"/>
<dbReference type="Ensembl" id="ENSHHUT00000014665.1">
    <property type="protein sequence ID" value="ENSHHUP00000014191.1"/>
    <property type="gene ID" value="ENSHHUG00000008774.1"/>
</dbReference>
<dbReference type="PROSITE" id="PS50003">
    <property type="entry name" value="PH_DOMAIN"/>
    <property type="match status" value="1"/>
</dbReference>
<protein>
    <recommendedName>
        <fullName evidence="1">PH domain-containing protein</fullName>
    </recommendedName>
</protein>
<sequence>MVLGRCSSPLGQETTLKAGWLKRQRSIMRNWQLRWFVLHTEALYFYKDQDETKPQGCIILQGSQVSELSANQDEAGRHLFEIAPGKKPWRHLNPPSGDALPGSNQIKLYSSHAS</sequence>
<dbReference type="Gene3D" id="2.30.29.30">
    <property type="entry name" value="Pleckstrin-homology domain (PH domain)/Phosphotyrosine-binding domain (PTB)"/>
    <property type="match status" value="1"/>
</dbReference>
<reference evidence="3" key="1">
    <citation type="submission" date="2018-06" db="EMBL/GenBank/DDBJ databases">
        <title>Genome assembly of Danube salmon.</title>
        <authorList>
            <person name="Macqueen D.J."/>
            <person name="Gundappa M.K."/>
        </authorList>
    </citation>
    <scope>NUCLEOTIDE SEQUENCE [LARGE SCALE GENOMIC DNA]</scope>
</reference>
<proteinExistence type="predicted"/>
<accession>A0A4W5KQ55</accession>
<evidence type="ECO:0000259" key="1">
    <source>
        <dbReference type="PROSITE" id="PS50003"/>
    </source>
</evidence>
<organism evidence="2 3">
    <name type="scientific">Hucho hucho</name>
    <name type="common">huchen</name>
    <dbReference type="NCBI Taxonomy" id="62062"/>
    <lineage>
        <taxon>Eukaryota</taxon>
        <taxon>Metazoa</taxon>
        <taxon>Chordata</taxon>
        <taxon>Craniata</taxon>
        <taxon>Vertebrata</taxon>
        <taxon>Euteleostomi</taxon>
        <taxon>Actinopterygii</taxon>
        <taxon>Neopterygii</taxon>
        <taxon>Teleostei</taxon>
        <taxon>Protacanthopterygii</taxon>
        <taxon>Salmoniformes</taxon>
        <taxon>Salmonidae</taxon>
        <taxon>Salmoninae</taxon>
        <taxon>Hucho</taxon>
    </lineage>
</organism>
<dbReference type="PANTHER" id="PTHR12092">
    <property type="entry name" value="PLECKSTRIN"/>
    <property type="match status" value="1"/>
</dbReference>
<dbReference type="SMART" id="SM00233">
    <property type="entry name" value="PH"/>
    <property type="match status" value="1"/>
</dbReference>
<dbReference type="PANTHER" id="PTHR12092:SF16">
    <property type="entry name" value="PH DOMAIN-CONTAINING PROTEIN"/>
    <property type="match status" value="1"/>
</dbReference>
<reference evidence="2" key="2">
    <citation type="submission" date="2025-08" db="UniProtKB">
        <authorList>
            <consortium name="Ensembl"/>
        </authorList>
    </citation>
    <scope>IDENTIFICATION</scope>
</reference>
<dbReference type="SUPFAM" id="SSF50729">
    <property type="entry name" value="PH domain-like"/>
    <property type="match status" value="1"/>
</dbReference>
<dbReference type="Pfam" id="PF00169">
    <property type="entry name" value="PH"/>
    <property type="match status" value="1"/>
</dbReference>
<dbReference type="InterPro" id="IPR001849">
    <property type="entry name" value="PH_domain"/>
</dbReference>
<name>A0A4W5KQ55_9TELE</name>
<dbReference type="InterPro" id="IPR037370">
    <property type="entry name" value="Pleckstrin"/>
</dbReference>
<reference evidence="2" key="3">
    <citation type="submission" date="2025-09" db="UniProtKB">
        <authorList>
            <consortium name="Ensembl"/>
        </authorList>
    </citation>
    <scope>IDENTIFICATION</scope>
</reference>
<dbReference type="InterPro" id="IPR011993">
    <property type="entry name" value="PH-like_dom_sf"/>
</dbReference>
<evidence type="ECO:0000313" key="3">
    <source>
        <dbReference type="Proteomes" id="UP000314982"/>
    </source>
</evidence>
<feature type="domain" description="PH" evidence="1">
    <location>
        <begin position="14"/>
        <end position="114"/>
    </location>
</feature>
<dbReference type="GeneTree" id="ENSGT00950000183015"/>
<dbReference type="GO" id="GO:0030036">
    <property type="term" value="P:actin cytoskeleton organization"/>
    <property type="evidence" value="ECO:0007669"/>
    <property type="project" value="TreeGrafter"/>
</dbReference>
<keyword evidence="3" id="KW-1185">Reference proteome</keyword>